<keyword evidence="1" id="KW-0614">Plasmid</keyword>
<dbReference type="EMBL" id="CP083975">
    <property type="protein sequence ID" value="UZF48040.1"/>
    <property type="molecule type" value="Genomic_DNA"/>
</dbReference>
<accession>A0AA46X1M2</accession>
<dbReference type="AlphaFoldDB" id="A0AA46X1M2"/>
<reference evidence="1 2" key="1">
    <citation type="journal article" date="2021" name="Front. Microbiol.">
        <title>Bacterial Transformation of Aromatic Monomers in Softwood Black Liquor.</title>
        <authorList>
            <person name="Navas L.E."/>
            <person name="Dexter G."/>
            <person name="Liu J."/>
            <person name="Levy-Booth D."/>
            <person name="Cho M."/>
            <person name="Jang S.K."/>
            <person name="Mansfield S.D."/>
            <person name="Renneckar S."/>
            <person name="Mohn W.W."/>
            <person name="Eltis L.D."/>
        </authorList>
    </citation>
    <scope>NUCLEOTIDE SEQUENCE [LARGE SCALE GENOMIC DNA]</scope>
    <source>
        <strain evidence="1 2">GD02</strain>
    </source>
</reference>
<proteinExistence type="predicted"/>
<name>A0AA46X1M2_RHORH</name>
<protein>
    <submittedName>
        <fullName evidence="1">Uncharacterized protein</fullName>
    </submittedName>
</protein>
<evidence type="ECO:0000313" key="2">
    <source>
        <dbReference type="Proteomes" id="UP001162740"/>
    </source>
</evidence>
<organism evidence="1 2">
    <name type="scientific">Rhodococcus rhodochrous</name>
    <dbReference type="NCBI Taxonomy" id="1829"/>
    <lineage>
        <taxon>Bacteria</taxon>
        <taxon>Bacillati</taxon>
        <taxon>Actinomycetota</taxon>
        <taxon>Actinomycetes</taxon>
        <taxon>Mycobacteriales</taxon>
        <taxon>Nocardiaceae</taxon>
        <taxon>Rhodococcus</taxon>
    </lineage>
</organism>
<geneLocation type="plasmid" evidence="1 2">
    <name>pGD02.2.1</name>
</geneLocation>
<gene>
    <name evidence="1" type="ORF">KUM34_026955</name>
</gene>
<evidence type="ECO:0000313" key="1">
    <source>
        <dbReference type="EMBL" id="UZF48040.1"/>
    </source>
</evidence>
<dbReference type="RefSeq" id="WP_229583561.1">
    <property type="nucleotide sequence ID" value="NZ_CP083975.1"/>
</dbReference>
<sequence length="81" mass="8967">MSTLAAAAALYRILLPFPHRQEGTPDSHHPRSRCVPASALASTLLRIALLRMADETINGLPVTNEMIEGWWQVPDSRSGRF</sequence>
<dbReference type="Proteomes" id="UP001162740">
    <property type="component" value="Plasmid pGD02.2.1"/>
</dbReference>